<proteinExistence type="inferred from homology"/>
<dbReference type="InterPro" id="IPR029479">
    <property type="entry name" value="Nitroreductase"/>
</dbReference>
<dbReference type="Pfam" id="PF00881">
    <property type="entry name" value="Nitroreductase"/>
    <property type="match status" value="1"/>
</dbReference>
<dbReference type="AlphaFoldDB" id="A0A0D8JFM3"/>
<sequence>MIKELITRNRSYRRFDEAVKISSEQITKWIELARLSGSGRNAQPLKYAIVTKAEKCAKIFPFLGWAGYLTNWKGPAEGERPVAYIAVIKDLNIAENHYCDDGIAMQSILLGAVEDGFGGCMIGSVNKAKVAKLLGLNEKQELLYIIALGKPAEKVVIDEAKDGSIKYWRDEDGVHHVPKRPIDEIVIIKD</sequence>
<dbReference type="InterPro" id="IPR023312">
    <property type="entry name" value="Put_nitroreductase_C_bac"/>
</dbReference>
<dbReference type="SUPFAM" id="SSF55469">
    <property type="entry name" value="FMN-dependent nitroreductase-like"/>
    <property type="match status" value="1"/>
</dbReference>
<reference evidence="4 5" key="1">
    <citation type="submission" date="2014-09" db="EMBL/GenBank/DDBJ databases">
        <title>Draft Genome Sequence of Draconibacterium sp. JN14CK-3.</title>
        <authorList>
            <person name="Dong C."/>
            <person name="Lai Q."/>
            <person name="Shao Z."/>
        </authorList>
    </citation>
    <scope>NUCLEOTIDE SEQUENCE [LARGE SCALE GENOMIC DNA]</scope>
    <source>
        <strain evidence="4 5">JN14CK-3</strain>
    </source>
</reference>
<protein>
    <submittedName>
        <fullName evidence="4">Nitroreductase</fullName>
    </submittedName>
</protein>
<organism evidence="4 5">
    <name type="scientific">Draconibacterium sediminis</name>
    <dbReference type="NCBI Taxonomy" id="1544798"/>
    <lineage>
        <taxon>Bacteria</taxon>
        <taxon>Pseudomonadati</taxon>
        <taxon>Bacteroidota</taxon>
        <taxon>Bacteroidia</taxon>
        <taxon>Marinilabiliales</taxon>
        <taxon>Prolixibacteraceae</taxon>
        <taxon>Draconibacterium</taxon>
    </lineage>
</organism>
<feature type="domain" description="Nitroreductase" evidence="3">
    <location>
        <begin position="7"/>
        <end position="150"/>
    </location>
</feature>
<keyword evidence="5" id="KW-1185">Reference proteome</keyword>
<evidence type="ECO:0000313" key="5">
    <source>
        <dbReference type="Proteomes" id="UP000032544"/>
    </source>
</evidence>
<accession>A0A0D8JFM3</accession>
<evidence type="ECO:0000256" key="1">
    <source>
        <dbReference type="ARBA" id="ARBA00007118"/>
    </source>
</evidence>
<dbReference type="PANTHER" id="PTHR43673:SF10">
    <property type="entry name" value="NADH DEHYDROGENASE_NAD(P)H NITROREDUCTASE XCC3605-RELATED"/>
    <property type="match status" value="1"/>
</dbReference>
<dbReference type="EMBL" id="JRHC01000001">
    <property type="protein sequence ID" value="KJF45549.1"/>
    <property type="molecule type" value="Genomic_DNA"/>
</dbReference>
<dbReference type="Gene3D" id="2.20.180.10">
    <property type="entry name" value="putative fmn-dependent nitroreductase like domains"/>
    <property type="match status" value="1"/>
</dbReference>
<keyword evidence="2" id="KW-0560">Oxidoreductase</keyword>
<dbReference type="OrthoDB" id="9804207at2"/>
<dbReference type="PANTHER" id="PTHR43673">
    <property type="entry name" value="NAD(P)H NITROREDUCTASE YDGI-RELATED"/>
    <property type="match status" value="1"/>
</dbReference>
<dbReference type="InterPro" id="IPR000415">
    <property type="entry name" value="Nitroreductase-like"/>
</dbReference>
<evidence type="ECO:0000256" key="2">
    <source>
        <dbReference type="ARBA" id="ARBA00023002"/>
    </source>
</evidence>
<dbReference type="RefSeq" id="WP_045027922.1">
    <property type="nucleotide sequence ID" value="NZ_JRHC01000001.1"/>
</dbReference>
<dbReference type="PATRIC" id="fig|1544798.3.peg.1886"/>
<dbReference type="Gene3D" id="3.40.109.10">
    <property type="entry name" value="NADH Oxidase"/>
    <property type="match status" value="1"/>
</dbReference>
<dbReference type="GO" id="GO:0016491">
    <property type="term" value="F:oxidoreductase activity"/>
    <property type="evidence" value="ECO:0007669"/>
    <property type="project" value="UniProtKB-KW"/>
</dbReference>
<comment type="similarity">
    <text evidence="1">Belongs to the nitroreductase family.</text>
</comment>
<dbReference type="CDD" id="cd02062">
    <property type="entry name" value="Nitro_FMN_reductase"/>
    <property type="match status" value="1"/>
</dbReference>
<gene>
    <name evidence="4" type="ORF">LH29_09405</name>
</gene>
<dbReference type="STRING" id="1544798.LH29_09405"/>
<evidence type="ECO:0000313" key="4">
    <source>
        <dbReference type="EMBL" id="KJF45549.1"/>
    </source>
</evidence>
<name>A0A0D8JFM3_9BACT</name>
<comment type="caution">
    <text evidence="4">The sequence shown here is derived from an EMBL/GenBank/DDBJ whole genome shotgun (WGS) entry which is preliminary data.</text>
</comment>
<dbReference type="Proteomes" id="UP000032544">
    <property type="component" value="Unassembled WGS sequence"/>
</dbReference>
<evidence type="ECO:0000259" key="3">
    <source>
        <dbReference type="Pfam" id="PF00881"/>
    </source>
</evidence>